<feature type="region of interest" description="Disordered" evidence="6">
    <location>
        <begin position="217"/>
        <end position="280"/>
    </location>
</feature>
<dbReference type="InterPro" id="IPR037278">
    <property type="entry name" value="ARFGAP/RecO"/>
</dbReference>
<dbReference type="FunFam" id="1.10.220.150:FF:000005">
    <property type="entry name" value="Arf-GAP domain and FG repeat-containing protein 1"/>
    <property type="match status" value="1"/>
</dbReference>
<keyword evidence="4" id="KW-0862">Zinc</keyword>
<dbReference type="InterPro" id="IPR038508">
    <property type="entry name" value="ArfGAP_dom_sf"/>
</dbReference>
<dbReference type="PRINTS" id="PR00405">
    <property type="entry name" value="REVINTRACTNG"/>
</dbReference>
<dbReference type="Gene3D" id="1.10.220.150">
    <property type="entry name" value="Arf GTPase activating protein"/>
    <property type="match status" value="1"/>
</dbReference>
<evidence type="ECO:0000256" key="6">
    <source>
        <dbReference type="SAM" id="MobiDB-lite"/>
    </source>
</evidence>
<organism evidence="8">
    <name type="scientific">Menopon gallinae</name>
    <name type="common">poultry shaft louse</name>
    <dbReference type="NCBI Taxonomy" id="328185"/>
    <lineage>
        <taxon>Eukaryota</taxon>
        <taxon>Metazoa</taxon>
        <taxon>Ecdysozoa</taxon>
        <taxon>Arthropoda</taxon>
        <taxon>Hexapoda</taxon>
        <taxon>Insecta</taxon>
        <taxon>Pterygota</taxon>
        <taxon>Neoptera</taxon>
        <taxon>Paraneoptera</taxon>
        <taxon>Psocodea</taxon>
        <taxon>Troctomorpha</taxon>
        <taxon>Phthiraptera</taxon>
        <taxon>Amblycera</taxon>
        <taxon>Menoponidae</taxon>
        <taxon>Menopon</taxon>
    </lineage>
</organism>
<dbReference type="SUPFAM" id="SSF57863">
    <property type="entry name" value="ArfGap/RecO-like zinc finger"/>
    <property type="match status" value="1"/>
</dbReference>
<dbReference type="InterPro" id="IPR052248">
    <property type="entry name" value="Arf-GAP_FG-repeat_protein"/>
</dbReference>
<keyword evidence="2" id="KW-0677">Repeat</keyword>
<dbReference type="SMART" id="SM00105">
    <property type="entry name" value="ArfGap"/>
    <property type="match status" value="1"/>
</dbReference>
<accession>A0AAW2HVK0</accession>
<feature type="compositionally biased region" description="Polar residues" evidence="6">
    <location>
        <begin position="252"/>
        <end position="279"/>
    </location>
</feature>
<keyword evidence="3 5" id="KW-0863">Zinc-finger</keyword>
<evidence type="ECO:0000256" key="4">
    <source>
        <dbReference type="ARBA" id="ARBA00022833"/>
    </source>
</evidence>
<dbReference type="AlphaFoldDB" id="A0AAW2HVK0"/>
<dbReference type="GO" id="GO:0005096">
    <property type="term" value="F:GTPase activator activity"/>
    <property type="evidence" value="ECO:0007669"/>
    <property type="project" value="InterPro"/>
</dbReference>
<evidence type="ECO:0000256" key="2">
    <source>
        <dbReference type="ARBA" id="ARBA00022737"/>
    </source>
</evidence>
<feature type="region of interest" description="Disordered" evidence="6">
    <location>
        <begin position="297"/>
        <end position="326"/>
    </location>
</feature>
<evidence type="ECO:0000256" key="1">
    <source>
        <dbReference type="ARBA" id="ARBA00022723"/>
    </source>
</evidence>
<dbReference type="EMBL" id="JARGDH010000003">
    <property type="protein sequence ID" value="KAL0274070.1"/>
    <property type="molecule type" value="Genomic_DNA"/>
</dbReference>
<dbReference type="PANTHER" id="PTHR46134">
    <property type="entry name" value="DRONGO, ISOFORM F"/>
    <property type="match status" value="1"/>
</dbReference>
<feature type="domain" description="Arf-GAP" evidence="7">
    <location>
        <begin position="29"/>
        <end position="150"/>
    </location>
</feature>
<dbReference type="PANTHER" id="PTHR46134:SF3">
    <property type="entry name" value="ARFGAP WITH FG REPEATS 1"/>
    <property type="match status" value="1"/>
</dbReference>
<reference evidence="8" key="1">
    <citation type="journal article" date="2024" name="Gigascience">
        <title>Chromosome-level genome of the poultry shaft louse Menopon gallinae provides insight into the host-switching and adaptive evolution of parasitic lice.</title>
        <authorList>
            <person name="Xu Y."/>
            <person name="Ma L."/>
            <person name="Liu S."/>
            <person name="Liang Y."/>
            <person name="Liu Q."/>
            <person name="He Z."/>
            <person name="Tian L."/>
            <person name="Duan Y."/>
            <person name="Cai W."/>
            <person name="Li H."/>
            <person name="Song F."/>
        </authorList>
    </citation>
    <scope>NUCLEOTIDE SEQUENCE</scope>
    <source>
        <strain evidence="8">Cailab_2023a</strain>
    </source>
</reference>
<evidence type="ECO:0000256" key="3">
    <source>
        <dbReference type="ARBA" id="ARBA00022771"/>
    </source>
</evidence>
<name>A0AAW2HVK0_9NEOP</name>
<dbReference type="GO" id="GO:0005737">
    <property type="term" value="C:cytoplasm"/>
    <property type="evidence" value="ECO:0007669"/>
    <property type="project" value="TreeGrafter"/>
</dbReference>
<feature type="compositionally biased region" description="Low complexity" evidence="6">
    <location>
        <begin position="297"/>
        <end position="316"/>
    </location>
</feature>
<dbReference type="CDD" id="cd08838">
    <property type="entry name" value="ArfGap_AGFG"/>
    <property type="match status" value="1"/>
</dbReference>
<feature type="compositionally biased region" description="Low complexity" evidence="6">
    <location>
        <begin position="239"/>
        <end position="251"/>
    </location>
</feature>
<comment type="caution">
    <text evidence="8">The sequence shown here is derived from an EMBL/GenBank/DDBJ whole genome shotgun (WGS) entry which is preliminary data.</text>
</comment>
<dbReference type="PROSITE" id="PS50115">
    <property type="entry name" value="ARFGAP"/>
    <property type="match status" value="1"/>
</dbReference>
<evidence type="ECO:0000313" key="8">
    <source>
        <dbReference type="EMBL" id="KAL0274070.1"/>
    </source>
</evidence>
<protein>
    <recommendedName>
        <fullName evidence="7">Arf-GAP domain-containing protein</fullName>
    </recommendedName>
</protein>
<gene>
    <name evidence="8" type="ORF">PYX00_006586</name>
</gene>
<dbReference type="InterPro" id="IPR001164">
    <property type="entry name" value="ArfGAP_dom"/>
</dbReference>
<sequence>MDVPSNFLLAMPSLIPEGKMASNRKKLDEKHLKILRNLVSLPGNKQCFDCNQRGPTYVNMTIGSFVCTSCSGLLRGLTPPHRVKSISMATFTPEEIESIQSRGNEYCKKVWLAHYDSNHVQDTKDELLKEFMITKYEKKRYYMEPSVAMRNGNSHSPTPVASPTAGCDNYKTQHPVVPNSSLITQSPSAVSLQLNSRTQQAPMNAFKTSVSAFELTDPFGPFSSTAKTPKQQQPPPPTQQQQQQSQPQQQSFANFDNNPIFNSAMTSSASFPSAKSQAPSEDKYAALKDLDCLMKMQQQESQSQNQTLQANGWSSSGIGGSNPLNPFQADIANSNVHNPFTSGLIFQTDKLNNDINKNGNLNSSNNSVSSPWGSNLWMNNTLPNTLNTPFPTTNWNGKGNLTQVIPGNSGNPFL</sequence>
<proteinExistence type="predicted"/>
<dbReference type="GO" id="GO:0016020">
    <property type="term" value="C:membrane"/>
    <property type="evidence" value="ECO:0007669"/>
    <property type="project" value="TreeGrafter"/>
</dbReference>
<keyword evidence="1" id="KW-0479">Metal-binding</keyword>
<evidence type="ECO:0000256" key="5">
    <source>
        <dbReference type="PROSITE-ProRule" id="PRU00288"/>
    </source>
</evidence>
<evidence type="ECO:0000259" key="7">
    <source>
        <dbReference type="PROSITE" id="PS50115"/>
    </source>
</evidence>
<dbReference type="GO" id="GO:0008270">
    <property type="term" value="F:zinc ion binding"/>
    <property type="evidence" value="ECO:0007669"/>
    <property type="project" value="UniProtKB-KW"/>
</dbReference>
<dbReference type="Pfam" id="PF01412">
    <property type="entry name" value="ArfGap"/>
    <property type="match status" value="1"/>
</dbReference>